<dbReference type="SUPFAM" id="SSF51604">
    <property type="entry name" value="Enolase C-terminal domain-like"/>
    <property type="match status" value="1"/>
</dbReference>
<evidence type="ECO:0000259" key="2">
    <source>
        <dbReference type="Pfam" id="PF13378"/>
    </source>
</evidence>
<organism evidence="3 4">
    <name type="scientific">Handelsmanbacteria sp. (strain RIFCSPLOWO2_12_FULL_64_10)</name>
    <dbReference type="NCBI Taxonomy" id="1817868"/>
    <lineage>
        <taxon>Bacteria</taxon>
        <taxon>Candidatus Handelsmaniibacteriota</taxon>
    </lineage>
</organism>
<feature type="domain" description="Enolase C-terminal" evidence="2">
    <location>
        <begin position="3"/>
        <end position="170"/>
    </location>
</feature>
<gene>
    <name evidence="3" type="ORF">A3F84_22460</name>
</gene>
<proteinExistence type="predicted"/>
<comment type="caution">
    <text evidence="3">The sequence shown here is derived from an EMBL/GenBank/DDBJ whole genome shotgun (WGS) entry which is preliminary data.</text>
</comment>
<dbReference type="Proteomes" id="UP000178606">
    <property type="component" value="Unassembled WGS sequence"/>
</dbReference>
<dbReference type="InterPro" id="IPR029065">
    <property type="entry name" value="Enolase_C-like"/>
</dbReference>
<name>A0A1F6CGL9_HANXR</name>
<dbReference type="PANTHER" id="PTHR48080">
    <property type="entry name" value="D-GALACTONATE DEHYDRATASE-RELATED"/>
    <property type="match status" value="1"/>
</dbReference>
<reference evidence="3 4" key="1">
    <citation type="journal article" date="2016" name="Nat. Commun.">
        <title>Thousands of microbial genomes shed light on interconnected biogeochemical processes in an aquifer system.</title>
        <authorList>
            <person name="Anantharaman K."/>
            <person name="Brown C.T."/>
            <person name="Hug L.A."/>
            <person name="Sharon I."/>
            <person name="Castelle C.J."/>
            <person name="Probst A.J."/>
            <person name="Thomas B.C."/>
            <person name="Singh A."/>
            <person name="Wilkins M.J."/>
            <person name="Karaoz U."/>
            <person name="Brodie E.L."/>
            <person name="Williams K.H."/>
            <person name="Hubbard S.S."/>
            <person name="Banfield J.F."/>
        </authorList>
    </citation>
    <scope>NUCLEOTIDE SEQUENCE [LARGE SCALE GENOMIC DNA]</scope>
    <source>
        <strain evidence="4">RIFCSPLOWO2_12_FULL_64_10</strain>
    </source>
</reference>
<dbReference type="Gene3D" id="3.30.390.10">
    <property type="entry name" value="Enolase-like, N-terminal domain"/>
    <property type="match status" value="1"/>
</dbReference>
<dbReference type="Gene3D" id="3.20.20.120">
    <property type="entry name" value="Enolase-like C-terminal domain"/>
    <property type="match status" value="1"/>
</dbReference>
<dbReference type="PANTHER" id="PTHR48080:SF6">
    <property type="entry name" value="STARVATION-SENSING PROTEIN RSPA"/>
    <property type="match status" value="1"/>
</dbReference>
<dbReference type="Pfam" id="PF13378">
    <property type="entry name" value="MR_MLE_C"/>
    <property type="match status" value="1"/>
</dbReference>
<dbReference type="InterPro" id="IPR034593">
    <property type="entry name" value="DgoD-like"/>
</dbReference>
<dbReference type="InterPro" id="IPR036849">
    <property type="entry name" value="Enolase-like_C_sf"/>
</dbReference>
<dbReference type="InterPro" id="IPR029017">
    <property type="entry name" value="Enolase-like_N"/>
</dbReference>
<feature type="region of interest" description="Disordered" evidence="1">
    <location>
        <begin position="174"/>
        <end position="194"/>
    </location>
</feature>
<accession>A0A1F6CGL9</accession>
<protein>
    <recommendedName>
        <fullName evidence="2">Enolase C-terminal domain-containing protein</fullName>
    </recommendedName>
</protein>
<feature type="compositionally biased region" description="Basic and acidic residues" evidence="1">
    <location>
        <begin position="174"/>
        <end position="188"/>
    </location>
</feature>
<evidence type="ECO:0000313" key="3">
    <source>
        <dbReference type="EMBL" id="OGG48042.1"/>
    </source>
</evidence>
<sequence>MIFEVHTRMTPAQAIGLCNGIAPFRPMFVEDPIRSENPGSFALLRQHTHVPIGTGEQLTHKWAFRELIERELVDYLRVDICHAGGITEGRKIAAMGEAHYQELALHYTASWVSAAAMMHLNTGVPNCAVQEFNPPPDWLGEVILNPPKVEDGYLIPGDEPGLGIDLDEKAAAAHPFQDHEPPHLRRADGSVNDW</sequence>
<evidence type="ECO:0000256" key="1">
    <source>
        <dbReference type="SAM" id="MobiDB-lite"/>
    </source>
</evidence>
<dbReference type="EMBL" id="MFKF01000259">
    <property type="protein sequence ID" value="OGG48042.1"/>
    <property type="molecule type" value="Genomic_DNA"/>
</dbReference>
<evidence type="ECO:0000313" key="4">
    <source>
        <dbReference type="Proteomes" id="UP000178606"/>
    </source>
</evidence>
<dbReference type="AlphaFoldDB" id="A0A1F6CGL9"/>